<dbReference type="eggNOG" id="COG0577">
    <property type="taxonomic scope" value="Bacteria"/>
</dbReference>
<feature type="transmembrane region" description="Helical" evidence="6">
    <location>
        <begin position="53"/>
        <end position="73"/>
    </location>
</feature>
<evidence type="ECO:0000259" key="7">
    <source>
        <dbReference type="Pfam" id="PF02687"/>
    </source>
</evidence>
<feature type="transmembrane region" description="Helical" evidence="6">
    <location>
        <begin position="199"/>
        <end position="216"/>
    </location>
</feature>
<evidence type="ECO:0000313" key="9">
    <source>
        <dbReference type="Proteomes" id="UP000030635"/>
    </source>
</evidence>
<reference evidence="8 9" key="1">
    <citation type="journal article" date="2015" name="Infect. Genet. Evol.">
        <title>Genomic sequences of six botulinum neurotoxin-producing strains representing three clostridial species illustrate the mobility and diversity of botulinum neurotoxin genes.</title>
        <authorList>
            <person name="Smith T.J."/>
            <person name="Hill K.K."/>
            <person name="Xie G."/>
            <person name="Foley B.T."/>
            <person name="Williamson C.H."/>
            <person name="Foster J.T."/>
            <person name="Johnson S.L."/>
            <person name="Chertkov O."/>
            <person name="Teshima H."/>
            <person name="Gibbons H.S."/>
            <person name="Johnsky L.A."/>
            <person name="Karavis M.A."/>
            <person name="Smith L.A."/>
        </authorList>
    </citation>
    <scope>NUCLEOTIDE SEQUENCE [LARGE SCALE GENOMIC DNA]</scope>
    <source>
        <strain evidence="8">Sullivan</strain>
    </source>
</reference>
<feature type="transmembrane region" description="Helical" evidence="6">
    <location>
        <begin position="388"/>
        <end position="412"/>
    </location>
</feature>
<evidence type="ECO:0000256" key="6">
    <source>
        <dbReference type="SAM" id="Phobius"/>
    </source>
</evidence>
<comment type="subcellular location">
    <subcellularLocation>
        <location evidence="1">Cell membrane</location>
        <topology evidence="1">Multi-pass membrane protein</topology>
    </subcellularLocation>
</comment>
<dbReference type="OrthoDB" id="9781780at2"/>
<keyword evidence="4 6" id="KW-1133">Transmembrane helix</keyword>
<evidence type="ECO:0000313" key="8">
    <source>
        <dbReference type="EMBL" id="AIY84538.1"/>
    </source>
</evidence>
<feature type="transmembrane region" description="Helical" evidence="6">
    <location>
        <begin position="19"/>
        <end position="41"/>
    </location>
</feature>
<keyword evidence="3 6" id="KW-0812">Transmembrane</keyword>
<dbReference type="GO" id="GO:0005886">
    <property type="term" value="C:plasma membrane"/>
    <property type="evidence" value="ECO:0007669"/>
    <property type="project" value="UniProtKB-SubCell"/>
</dbReference>
<feature type="transmembrane region" description="Helical" evidence="6">
    <location>
        <begin position="360"/>
        <end position="382"/>
    </location>
</feature>
<name>A0A0A7FY61_9CLOT</name>
<organism evidence="8 9">
    <name type="scientific">Clostridium baratii str. Sullivan</name>
    <dbReference type="NCBI Taxonomy" id="1415775"/>
    <lineage>
        <taxon>Bacteria</taxon>
        <taxon>Bacillati</taxon>
        <taxon>Bacillota</taxon>
        <taxon>Clostridia</taxon>
        <taxon>Eubacteriales</taxon>
        <taxon>Clostridiaceae</taxon>
        <taxon>Clostridium</taxon>
    </lineage>
</organism>
<evidence type="ECO:0000256" key="4">
    <source>
        <dbReference type="ARBA" id="ARBA00022989"/>
    </source>
</evidence>
<evidence type="ECO:0000256" key="5">
    <source>
        <dbReference type="ARBA" id="ARBA00023136"/>
    </source>
</evidence>
<evidence type="ECO:0000256" key="2">
    <source>
        <dbReference type="ARBA" id="ARBA00022475"/>
    </source>
</evidence>
<feature type="transmembrane region" description="Helical" evidence="6">
    <location>
        <begin position="145"/>
        <end position="166"/>
    </location>
</feature>
<sequence length="424" mass="48991">MGIYKIGIKLMKSQRKDNIFYMITILVSTALIFNMINILNIKGSGFNNIIERTILSTPVLIIILLICFLIFYTNSYLGKLKSKEIAIQLLSGVNVFKLGISLAMQSSILTFISYILGILFGLFLVPIFCLLAKSDGIYLLSSEAFIYSLLIIVVEFLFISVVNIGYGYRNSITDLINDEERDSYIRDSRKKKGLSIKDFRFFIYTFLSLIFIFIPQDKMEENSTYILLIFCLTIYGSIQIINVFIPKYVDKIKNKYFNNKIKIIAINNVKTKIIKNKVISFLIFSTSVSVIFSMQVVSSFEKFNLYNRITFIINIVLIAFMIIYRGLYDATNEKNTLNNLILIGYKKGEIKDIVKTEFKYFYIAFLGVPFLMIFMYLMILLVKGILDIMFVLSYILIYIGIMSITVFLTYFFTIKIMKNNSMEG</sequence>
<gene>
    <name evidence="8" type="ORF">U729_179</name>
</gene>
<evidence type="ECO:0000256" key="3">
    <source>
        <dbReference type="ARBA" id="ARBA00022692"/>
    </source>
</evidence>
<dbReference type="EMBL" id="CP006905">
    <property type="protein sequence ID" value="AIY84538.1"/>
    <property type="molecule type" value="Genomic_DNA"/>
</dbReference>
<dbReference type="KEGG" id="cbv:U729_179"/>
<feature type="domain" description="ABC3 transporter permease C-terminal" evidence="7">
    <location>
        <begin position="60"/>
        <end position="164"/>
    </location>
</feature>
<accession>A0A0A7FY61</accession>
<dbReference type="AlphaFoldDB" id="A0A0A7FY61"/>
<feature type="transmembrane region" description="Helical" evidence="6">
    <location>
        <begin position="222"/>
        <end position="245"/>
    </location>
</feature>
<protein>
    <submittedName>
        <fullName evidence="8">FtsX-like permease family protein</fullName>
    </submittedName>
</protein>
<feature type="transmembrane region" description="Helical" evidence="6">
    <location>
        <begin position="111"/>
        <end position="133"/>
    </location>
</feature>
<dbReference type="RefSeq" id="WP_039310875.1">
    <property type="nucleotide sequence ID" value="NZ_CP006905.1"/>
</dbReference>
<keyword evidence="5 6" id="KW-0472">Membrane</keyword>
<dbReference type="Pfam" id="PF02687">
    <property type="entry name" value="FtsX"/>
    <property type="match status" value="1"/>
</dbReference>
<dbReference type="Proteomes" id="UP000030635">
    <property type="component" value="Chromosome"/>
</dbReference>
<dbReference type="InterPro" id="IPR003838">
    <property type="entry name" value="ABC3_permease_C"/>
</dbReference>
<feature type="transmembrane region" description="Helical" evidence="6">
    <location>
        <begin position="309"/>
        <end position="327"/>
    </location>
</feature>
<keyword evidence="2" id="KW-1003">Cell membrane</keyword>
<dbReference type="STRING" id="1561.NPD11_2796"/>
<dbReference type="HOGENOM" id="CLU_646727_0_0_9"/>
<feature type="transmembrane region" description="Helical" evidence="6">
    <location>
        <begin position="278"/>
        <end position="297"/>
    </location>
</feature>
<proteinExistence type="predicted"/>
<keyword evidence="9" id="KW-1185">Reference proteome</keyword>
<evidence type="ECO:0000256" key="1">
    <source>
        <dbReference type="ARBA" id="ARBA00004651"/>
    </source>
</evidence>